<name>A0A6C0BSX2_9ZZZZ</name>
<organism evidence="2">
    <name type="scientific">viral metagenome</name>
    <dbReference type="NCBI Taxonomy" id="1070528"/>
    <lineage>
        <taxon>unclassified sequences</taxon>
        <taxon>metagenomes</taxon>
        <taxon>organismal metagenomes</taxon>
    </lineage>
</organism>
<evidence type="ECO:0000313" key="2">
    <source>
        <dbReference type="EMBL" id="QHS95535.1"/>
    </source>
</evidence>
<evidence type="ECO:0000256" key="1">
    <source>
        <dbReference type="SAM" id="MobiDB-lite"/>
    </source>
</evidence>
<accession>A0A6C0BSX2</accession>
<feature type="region of interest" description="Disordered" evidence="1">
    <location>
        <begin position="154"/>
        <end position="187"/>
    </location>
</feature>
<dbReference type="AlphaFoldDB" id="A0A6C0BSX2"/>
<proteinExistence type="predicted"/>
<sequence>MKYILYYSNNCNSSKNVLYSLSRNYNAKDICYICIDKRVKNQDGTRSVVLDNGQLVPLPPNITHVPSLMLLNRGFNLIQGDEPILGELLPRAQNTVSSLGGFVNSEPLAFSYSEMNGMSDNYSYLSLDANQMSTQGNGGLAMMHTFAHIDQVDSIETPPDSQDRGSGPVDLERIKQERNSQVQIPRR</sequence>
<protein>
    <submittedName>
        <fullName evidence="2">Uncharacterized protein</fullName>
    </submittedName>
</protein>
<reference evidence="2" key="1">
    <citation type="journal article" date="2020" name="Nature">
        <title>Giant virus diversity and host interactions through global metagenomics.</title>
        <authorList>
            <person name="Schulz F."/>
            <person name="Roux S."/>
            <person name="Paez-Espino D."/>
            <person name="Jungbluth S."/>
            <person name="Walsh D.A."/>
            <person name="Denef V.J."/>
            <person name="McMahon K.D."/>
            <person name="Konstantinidis K.T."/>
            <person name="Eloe-Fadrosh E.A."/>
            <person name="Kyrpides N.C."/>
            <person name="Woyke T."/>
        </authorList>
    </citation>
    <scope>NUCLEOTIDE SEQUENCE</scope>
    <source>
        <strain evidence="2">GVMAG-M-3300018868-6</strain>
    </source>
</reference>
<dbReference type="EMBL" id="MN739253">
    <property type="protein sequence ID" value="QHS95535.1"/>
    <property type="molecule type" value="Genomic_DNA"/>
</dbReference>